<dbReference type="OrthoDB" id="3479883at2"/>
<dbReference type="InterPro" id="IPR004176">
    <property type="entry name" value="Clp_R_N"/>
</dbReference>
<proteinExistence type="predicted"/>
<evidence type="ECO:0000313" key="3">
    <source>
        <dbReference type="Proteomes" id="UP000236723"/>
    </source>
</evidence>
<organism evidence="2 3">
    <name type="scientific">Thermomonospora echinospora</name>
    <dbReference type="NCBI Taxonomy" id="1992"/>
    <lineage>
        <taxon>Bacteria</taxon>
        <taxon>Bacillati</taxon>
        <taxon>Actinomycetota</taxon>
        <taxon>Actinomycetes</taxon>
        <taxon>Streptosporangiales</taxon>
        <taxon>Thermomonosporaceae</taxon>
        <taxon>Thermomonospora</taxon>
    </lineage>
</organism>
<keyword evidence="3" id="KW-1185">Reference proteome</keyword>
<reference evidence="3" key="1">
    <citation type="submission" date="2016-10" db="EMBL/GenBank/DDBJ databases">
        <authorList>
            <person name="Varghese N."/>
            <person name="Submissions S."/>
        </authorList>
    </citation>
    <scope>NUCLEOTIDE SEQUENCE [LARGE SCALE GENOMIC DNA]</scope>
    <source>
        <strain evidence="3">DSM 43163</strain>
    </source>
</reference>
<protein>
    <submittedName>
        <fullName evidence="2">Clp amino terminal domain-containing protein, pathogenicity island component</fullName>
    </submittedName>
</protein>
<sequence>MFRRFSPGAREVVIRAGDLAAAAGRDRIGTEFVLLALCEDAALAPTLERHGVIGPAAQHAIAAALSRPRPYSDRELLATLGIDLDEVRRRMRALGEDEPFEVRRSVLWPLRVAVVGPGRDLPFTGGGRKVLEVASWRARRRGRTPVEPADLLHGLLADGRSNAIRVLRHLRVDVRGLVSSLDRRAA</sequence>
<dbReference type="InterPro" id="IPR036628">
    <property type="entry name" value="Clp_N_dom_sf"/>
</dbReference>
<dbReference type="AlphaFoldDB" id="A0A1H6C2L1"/>
<dbReference type="Pfam" id="PF02861">
    <property type="entry name" value="Clp_N"/>
    <property type="match status" value="1"/>
</dbReference>
<dbReference type="SUPFAM" id="SSF81923">
    <property type="entry name" value="Double Clp-N motif"/>
    <property type="match status" value="1"/>
</dbReference>
<gene>
    <name evidence="2" type="ORF">SAMN04489712_108267</name>
</gene>
<accession>A0A1H6C2L1</accession>
<evidence type="ECO:0000313" key="2">
    <source>
        <dbReference type="EMBL" id="SEG67240.1"/>
    </source>
</evidence>
<feature type="domain" description="Clp R" evidence="1">
    <location>
        <begin position="74"/>
        <end position="169"/>
    </location>
</feature>
<dbReference type="EMBL" id="FNVO01000008">
    <property type="protein sequence ID" value="SEG67240.1"/>
    <property type="molecule type" value="Genomic_DNA"/>
</dbReference>
<evidence type="ECO:0000259" key="1">
    <source>
        <dbReference type="Pfam" id="PF02861"/>
    </source>
</evidence>
<dbReference type="Gene3D" id="1.10.1780.10">
    <property type="entry name" value="Clp, N-terminal domain"/>
    <property type="match status" value="1"/>
</dbReference>
<dbReference type="Proteomes" id="UP000236723">
    <property type="component" value="Unassembled WGS sequence"/>
</dbReference>
<dbReference type="RefSeq" id="WP_103939399.1">
    <property type="nucleotide sequence ID" value="NZ_FNVO01000008.1"/>
</dbReference>
<name>A0A1H6C2L1_9ACTN</name>